<evidence type="ECO:0000313" key="1">
    <source>
        <dbReference type="EMBL" id="GBN49864.1"/>
    </source>
</evidence>
<accession>A0A4Y2PET2</accession>
<sequence>MELVISKGGRMTRTMPELADFHATLAGGRLTPLPIVQQAEICGGFSVESYFDPGTLQSRSRDPTTRPPLLNQFFLTGDQIENIFENTTMLYLKVKTEVYHSKLRLSNVMLRVRSI</sequence>
<evidence type="ECO:0000313" key="2">
    <source>
        <dbReference type="Proteomes" id="UP000499080"/>
    </source>
</evidence>
<dbReference type="Proteomes" id="UP000499080">
    <property type="component" value="Unassembled WGS sequence"/>
</dbReference>
<dbReference type="EMBL" id="BGPR01011152">
    <property type="protein sequence ID" value="GBN49864.1"/>
    <property type="molecule type" value="Genomic_DNA"/>
</dbReference>
<comment type="caution">
    <text evidence="1">The sequence shown here is derived from an EMBL/GenBank/DDBJ whole genome shotgun (WGS) entry which is preliminary data.</text>
</comment>
<organism evidence="1 2">
    <name type="scientific">Araneus ventricosus</name>
    <name type="common">Orbweaver spider</name>
    <name type="synonym">Epeira ventricosa</name>
    <dbReference type="NCBI Taxonomy" id="182803"/>
    <lineage>
        <taxon>Eukaryota</taxon>
        <taxon>Metazoa</taxon>
        <taxon>Ecdysozoa</taxon>
        <taxon>Arthropoda</taxon>
        <taxon>Chelicerata</taxon>
        <taxon>Arachnida</taxon>
        <taxon>Araneae</taxon>
        <taxon>Araneomorphae</taxon>
        <taxon>Entelegynae</taxon>
        <taxon>Araneoidea</taxon>
        <taxon>Araneidae</taxon>
        <taxon>Araneus</taxon>
    </lineage>
</organism>
<name>A0A4Y2PET2_ARAVE</name>
<proteinExistence type="predicted"/>
<gene>
    <name evidence="1" type="ORF">AVEN_165087_1</name>
</gene>
<keyword evidence="2" id="KW-1185">Reference proteome</keyword>
<protein>
    <submittedName>
        <fullName evidence="1">Uncharacterized protein</fullName>
    </submittedName>
</protein>
<reference evidence="1 2" key="1">
    <citation type="journal article" date="2019" name="Sci. Rep.">
        <title>Orb-weaving spider Araneus ventricosus genome elucidates the spidroin gene catalogue.</title>
        <authorList>
            <person name="Kono N."/>
            <person name="Nakamura H."/>
            <person name="Ohtoshi R."/>
            <person name="Moran D.A.P."/>
            <person name="Shinohara A."/>
            <person name="Yoshida Y."/>
            <person name="Fujiwara M."/>
            <person name="Mori M."/>
            <person name="Tomita M."/>
            <person name="Arakawa K."/>
        </authorList>
    </citation>
    <scope>NUCLEOTIDE SEQUENCE [LARGE SCALE GENOMIC DNA]</scope>
</reference>
<dbReference type="AlphaFoldDB" id="A0A4Y2PET2"/>